<organism evidence="3 4">
    <name type="scientific">Helobdella robusta</name>
    <name type="common">Californian leech</name>
    <dbReference type="NCBI Taxonomy" id="6412"/>
    <lineage>
        <taxon>Eukaryota</taxon>
        <taxon>Metazoa</taxon>
        <taxon>Spiralia</taxon>
        <taxon>Lophotrochozoa</taxon>
        <taxon>Annelida</taxon>
        <taxon>Clitellata</taxon>
        <taxon>Hirudinea</taxon>
        <taxon>Rhynchobdellida</taxon>
        <taxon>Glossiphoniidae</taxon>
        <taxon>Helobdella</taxon>
    </lineage>
</organism>
<dbReference type="EMBL" id="AMQM01006854">
    <property type="status" value="NOT_ANNOTATED_CDS"/>
    <property type="molecule type" value="Genomic_DNA"/>
</dbReference>
<dbReference type="InterPro" id="IPR051412">
    <property type="entry name" value="Formin_Homology_Diaphanous_sf"/>
</dbReference>
<dbReference type="EMBL" id="AMQM01006855">
    <property type="status" value="NOT_ANNOTATED_CDS"/>
    <property type="molecule type" value="Genomic_DNA"/>
</dbReference>
<dbReference type="Proteomes" id="UP000015101">
    <property type="component" value="Unassembled WGS sequence"/>
</dbReference>
<evidence type="ECO:0000313" key="4">
    <source>
        <dbReference type="Proteomes" id="UP000015101"/>
    </source>
</evidence>
<protein>
    <recommendedName>
        <fullName evidence="1">Formin FH3 domain-containing protein</fullName>
    </recommendedName>
</protein>
<dbReference type="HOGENOM" id="CLU_2136175_0_0_1"/>
<dbReference type="EnsemblMetazoa" id="HelroT179472">
    <property type="protein sequence ID" value="HelroP179472"/>
    <property type="gene ID" value="HelroG179472"/>
</dbReference>
<dbReference type="OrthoDB" id="1104827at2759"/>
<dbReference type="eggNOG" id="KOG1924">
    <property type="taxonomic scope" value="Eukaryota"/>
</dbReference>
<evidence type="ECO:0000259" key="1">
    <source>
        <dbReference type="SMART" id="SM01139"/>
    </source>
</evidence>
<dbReference type="AlphaFoldDB" id="T1FER4"/>
<accession>T1FER4</accession>
<dbReference type="CTD" id="20207313"/>
<reference evidence="4" key="1">
    <citation type="submission" date="2012-12" db="EMBL/GenBank/DDBJ databases">
        <authorList>
            <person name="Hellsten U."/>
            <person name="Grimwood J."/>
            <person name="Chapman J.A."/>
            <person name="Shapiro H."/>
            <person name="Aerts A."/>
            <person name="Otillar R.P."/>
            <person name="Terry A.Y."/>
            <person name="Boore J.L."/>
            <person name="Simakov O."/>
            <person name="Marletaz F."/>
            <person name="Cho S.-J."/>
            <person name="Edsinger-Gonzales E."/>
            <person name="Havlak P."/>
            <person name="Kuo D.-H."/>
            <person name="Larsson T."/>
            <person name="Lv J."/>
            <person name="Arendt D."/>
            <person name="Savage R."/>
            <person name="Osoegawa K."/>
            <person name="de Jong P."/>
            <person name="Lindberg D.R."/>
            <person name="Seaver E.C."/>
            <person name="Weisblat D.A."/>
            <person name="Putnam N.H."/>
            <person name="Grigoriev I.V."/>
            <person name="Rokhsar D.S."/>
        </authorList>
    </citation>
    <scope>NUCLEOTIDE SEQUENCE</scope>
</reference>
<dbReference type="Gene3D" id="1.25.10.10">
    <property type="entry name" value="Leucine-rich Repeat Variant"/>
    <property type="match status" value="1"/>
</dbReference>
<name>T1FER4_HELRO</name>
<dbReference type="InParanoid" id="T1FER4"/>
<dbReference type="KEGG" id="hro:HELRODRAFT_179472"/>
<sequence length="113" mass="13499">MTLGTYTVCPKLFSRQLRFTKCTVLNQKKKLKASCMQLINALVLTPEDLEFRVHLRNEFMRDGLMDHLESLLTTDNEELRTQVQTFIEHKENDFDELRLRLDNISFNMQFDFH</sequence>
<dbReference type="GeneID" id="20207313"/>
<feature type="domain" description="Formin FH3" evidence="1">
    <location>
        <begin position="10"/>
        <end position="113"/>
    </location>
</feature>
<dbReference type="EMBL" id="KB097528">
    <property type="protein sequence ID" value="ESN95399.1"/>
    <property type="molecule type" value="Genomic_DNA"/>
</dbReference>
<dbReference type="STRING" id="6412.T1FER4"/>
<dbReference type="GO" id="GO:0003779">
    <property type="term" value="F:actin binding"/>
    <property type="evidence" value="ECO:0007669"/>
    <property type="project" value="InterPro"/>
</dbReference>
<reference evidence="2 4" key="2">
    <citation type="journal article" date="2013" name="Nature">
        <title>Insights into bilaterian evolution from three spiralian genomes.</title>
        <authorList>
            <person name="Simakov O."/>
            <person name="Marletaz F."/>
            <person name="Cho S.J."/>
            <person name="Edsinger-Gonzales E."/>
            <person name="Havlak P."/>
            <person name="Hellsten U."/>
            <person name="Kuo D.H."/>
            <person name="Larsson T."/>
            <person name="Lv J."/>
            <person name="Arendt D."/>
            <person name="Savage R."/>
            <person name="Osoegawa K."/>
            <person name="de Jong P."/>
            <person name="Grimwood J."/>
            <person name="Chapman J.A."/>
            <person name="Shapiro H."/>
            <person name="Aerts A."/>
            <person name="Otillar R.P."/>
            <person name="Terry A.Y."/>
            <person name="Boore J.L."/>
            <person name="Grigoriev I.V."/>
            <person name="Lindberg D.R."/>
            <person name="Seaver E.C."/>
            <person name="Weisblat D.A."/>
            <person name="Putnam N.H."/>
            <person name="Rokhsar D.S."/>
        </authorList>
    </citation>
    <scope>NUCLEOTIDE SEQUENCE</scope>
</reference>
<evidence type="ECO:0000313" key="2">
    <source>
        <dbReference type="EMBL" id="ESN95399.1"/>
    </source>
</evidence>
<evidence type="ECO:0000313" key="3">
    <source>
        <dbReference type="EnsemblMetazoa" id="HelroP179472"/>
    </source>
</evidence>
<keyword evidence="4" id="KW-1185">Reference proteome</keyword>
<proteinExistence type="predicted"/>
<dbReference type="PANTHER" id="PTHR45691">
    <property type="entry name" value="PROTEIN DIAPHANOUS"/>
    <property type="match status" value="1"/>
</dbReference>
<reference evidence="3" key="3">
    <citation type="submission" date="2015-06" db="UniProtKB">
        <authorList>
            <consortium name="EnsemblMetazoa"/>
        </authorList>
    </citation>
    <scope>IDENTIFICATION</scope>
</reference>
<dbReference type="InterPro" id="IPR010472">
    <property type="entry name" value="FH3_dom"/>
</dbReference>
<dbReference type="SUPFAM" id="SSF48371">
    <property type="entry name" value="ARM repeat"/>
    <property type="match status" value="1"/>
</dbReference>
<gene>
    <name evidence="3" type="primary">20207313</name>
    <name evidence="2" type="ORF">HELRODRAFT_179472</name>
</gene>
<dbReference type="InterPro" id="IPR016024">
    <property type="entry name" value="ARM-type_fold"/>
</dbReference>
<dbReference type="RefSeq" id="XP_009026552.1">
    <property type="nucleotide sequence ID" value="XM_009028304.1"/>
</dbReference>
<dbReference type="PANTHER" id="PTHR45691:SF6">
    <property type="entry name" value="PROTEIN DIAPHANOUS"/>
    <property type="match status" value="1"/>
</dbReference>
<dbReference type="InterPro" id="IPR011989">
    <property type="entry name" value="ARM-like"/>
</dbReference>
<dbReference type="SMART" id="SM01139">
    <property type="entry name" value="Drf_FH3"/>
    <property type="match status" value="1"/>
</dbReference>
<dbReference type="Pfam" id="PF06367">
    <property type="entry name" value="Drf_FH3"/>
    <property type="match status" value="1"/>
</dbReference>